<comment type="caution">
    <text evidence="1">The sequence shown here is derived from an EMBL/GenBank/DDBJ whole genome shotgun (WGS) entry which is preliminary data.</text>
</comment>
<name>A0ACB9RC25_9MYRT</name>
<reference evidence="2" key="1">
    <citation type="journal article" date="2023" name="Front. Plant Sci.">
        <title>Chromosomal-level genome assembly of Melastoma candidum provides insights into trichome evolution.</title>
        <authorList>
            <person name="Zhong Y."/>
            <person name="Wu W."/>
            <person name="Sun C."/>
            <person name="Zou P."/>
            <person name="Liu Y."/>
            <person name="Dai S."/>
            <person name="Zhou R."/>
        </authorList>
    </citation>
    <scope>NUCLEOTIDE SEQUENCE [LARGE SCALE GENOMIC DNA]</scope>
</reference>
<dbReference type="EMBL" id="CM042883">
    <property type="protein sequence ID" value="KAI4376681.1"/>
    <property type="molecule type" value="Genomic_DNA"/>
</dbReference>
<dbReference type="Proteomes" id="UP001057402">
    <property type="component" value="Chromosome 4"/>
</dbReference>
<protein>
    <submittedName>
        <fullName evidence="1">Uncharacterized protein</fullName>
    </submittedName>
</protein>
<organism evidence="1 2">
    <name type="scientific">Melastoma candidum</name>
    <dbReference type="NCBI Taxonomy" id="119954"/>
    <lineage>
        <taxon>Eukaryota</taxon>
        <taxon>Viridiplantae</taxon>
        <taxon>Streptophyta</taxon>
        <taxon>Embryophyta</taxon>
        <taxon>Tracheophyta</taxon>
        <taxon>Spermatophyta</taxon>
        <taxon>Magnoliopsida</taxon>
        <taxon>eudicotyledons</taxon>
        <taxon>Gunneridae</taxon>
        <taxon>Pentapetalae</taxon>
        <taxon>rosids</taxon>
        <taxon>malvids</taxon>
        <taxon>Myrtales</taxon>
        <taxon>Melastomataceae</taxon>
        <taxon>Melastomatoideae</taxon>
        <taxon>Melastomateae</taxon>
        <taxon>Melastoma</taxon>
    </lineage>
</organism>
<gene>
    <name evidence="1" type="ORF">MLD38_014417</name>
</gene>
<evidence type="ECO:0000313" key="2">
    <source>
        <dbReference type="Proteomes" id="UP001057402"/>
    </source>
</evidence>
<keyword evidence="2" id="KW-1185">Reference proteome</keyword>
<accession>A0ACB9RC25</accession>
<evidence type="ECO:0000313" key="1">
    <source>
        <dbReference type="EMBL" id="KAI4376681.1"/>
    </source>
</evidence>
<proteinExistence type="predicted"/>
<sequence length="100" mass="11564">MFLKWHTICLVRDPKSRPTMDEVVKALTPLQDLTDHAILSCHSRMYQQAAARRRRKPEGMPPLQRSQSQGQIQSQLRGVMKFPNVQQEAQVLVILLIFLL</sequence>